<dbReference type="KEGG" id="gog:C1280_08930"/>
<dbReference type="SUPFAM" id="SSF69754">
    <property type="entry name" value="Ribosome binding protein Y (YfiA homologue)"/>
    <property type="match status" value="1"/>
</dbReference>
<dbReference type="AlphaFoldDB" id="A0A2Z3H661"/>
<organism evidence="1 2">
    <name type="scientific">Gemmata obscuriglobus</name>
    <dbReference type="NCBI Taxonomy" id="114"/>
    <lineage>
        <taxon>Bacteria</taxon>
        <taxon>Pseudomonadati</taxon>
        <taxon>Planctomycetota</taxon>
        <taxon>Planctomycetia</taxon>
        <taxon>Gemmatales</taxon>
        <taxon>Gemmataceae</taxon>
        <taxon>Gemmata</taxon>
    </lineage>
</organism>
<evidence type="ECO:0000313" key="2">
    <source>
        <dbReference type="Proteomes" id="UP000245802"/>
    </source>
</evidence>
<dbReference type="Pfam" id="PF02482">
    <property type="entry name" value="Ribosomal_S30AE"/>
    <property type="match status" value="1"/>
</dbReference>
<dbReference type="Gene3D" id="3.30.160.100">
    <property type="entry name" value="Ribosome hibernation promotion factor-like"/>
    <property type="match status" value="1"/>
</dbReference>
<protein>
    <submittedName>
        <fullName evidence="1">Ribosome-associated translation inhibitor RaiA</fullName>
    </submittedName>
</protein>
<dbReference type="Proteomes" id="UP000245802">
    <property type="component" value="Chromosome"/>
</dbReference>
<dbReference type="InterPro" id="IPR003489">
    <property type="entry name" value="RHF/RaiA"/>
</dbReference>
<dbReference type="NCBIfam" id="TIGR00741">
    <property type="entry name" value="yfiA"/>
    <property type="match status" value="1"/>
</dbReference>
<accession>A0A2Z3H661</accession>
<sequence>MRAKNRRVRAGFAPSGTGSGPRTWIFTAVWATIFRSERFETSCSGWVCGPAGRRSAARQLRARFAVQVTVSVRHGQLGDDIQQQLKEKGEKLLHFFSRLTMIEITVDLHRTHDGNMSVEVRATAEHKHEFVGSDHAEDVLAAFNKAAAHVKQQVTHYKEKIQDHRRDMDYGGNNGSK</sequence>
<dbReference type="EMBL" id="CP025958">
    <property type="protein sequence ID" value="AWM37134.1"/>
    <property type="molecule type" value="Genomic_DNA"/>
</dbReference>
<dbReference type="InterPro" id="IPR036567">
    <property type="entry name" value="RHF-like"/>
</dbReference>
<gene>
    <name evidence="1" type="primary">raiA</name>
    <name evidence="1" type="ORF">C1280_08930</name>
</gene>
<dbReference type="OrthoDB" id="276526at2"/>
<evidence type="ECO:0000313" key="1">
    <source>
        <dbReference type="EMBL" id="AWM37134.1"/>
    </source>
</evidence>
<reference evidence="1 2" key="1">
    <citation type="submission" date="2018-01" db="EMBL/GenBank/DDBJ databases">
        <title>G. obscuriglobus.</title>
        <authorList>
            <person name="Franke J."/>
            <person name="Blomberg W."/>
            <person name="Selmecki A."/>
        </authorList>
    </citation>
    <scope>NUCLEOTIDE SEQUENCE [LARGE SCALE GENOMIC DNA]</scope>
    <source>
        <strain evidence="1 2">DSM 5831</strain>
    </source>
</reference>
<keyword evidence="2" id="KW-1185">Reference proteome</keyword>
<proteinExistence type="predicted"/>
<name>A0A2Z3H661_9BACT</name>